<evidence type="ECO:0000256" key="1">
    <source>
        <dbReference type="ARBA" id="ARBA00004448"/>
    </source>
</evidence>
<dbReference type="Gene3D" id="1.50.40.10">
    <property type="entry name" value="Mitochondrial carrier domain"/>
    <property type="match status" value="1"/>
</dbReference>
<dbReference type="GO" id="GO:0022857">
    <property type="term" value="F:transmembrane transporter activity"/>
    <property type="evidence" value="ECO:0007669"/>
    <property type="project" value="TreeGrafter"/>
</dbReference>
<evidence type="ECO:0000256" key="6">
    <source>
        <dbReference type="ARBA" id="ARBA00022792"/>
    </source>
</evidence>
<dbReference type="AlphaFoldDB" id="A0A4D9D1R4"/>
<comment type="similarity">
    <text evidence="2 12">Belongs to the mitochondrial carrier (TC 2.A.29) family.</text>
</comment>
<evidence type="ECO:0000256" key="7">
    <source>
        <dbReference type="ARBA" id="ARBA00022837"/>
    </source>
</evidence>
<feature type="repeat" description="Solcar" evidence="11">
    <location>
        <begin position="210"/>
        <end position="296"/>
    </location>
</feature>
<keyword evidence="3 12" id="KW-0813">Transport</keyword>
<dbReference type="SUPFAM" id="SSF103506">
    <property type="entry name" value="Mitochondrial carrier"/>
    <property type="match status" value="1"/>
</dbReference>
<evidence type="ECO:0000256" key="10">
    <source>
        <dbReference type="ARBA" id="ARBA00023136"/>
    </source>
</evidence>
<accession>A0A4D9D1R4</accession>
<evidence type="ECO:0000256" key="11">
    <source>
        <dbReference type="PROSITE-ProRule" id="PRU00282"/>
    </source>
</evidence>
<dbReference type="PROSITE" id="PS50920">
    <property type="entry name" value="SOLCAR"/>
    <property type="match status" value="3"/>
</dbReference>
<evidence type="ECO:0000256" key="8">
    <source>
        <dbReference type="ARBA" id="ARBA00022989"/>
    </source>
</evidence>
<keyword evidence="9" id="KW-0496">Mitochondrion</keyword>
<dbReference type="GO" id="GO:0005743">
    <property type="term" value="C:mitochondrial inner membrane"/>
    <property type="evidence" value="ECO:0007669"/>
    <property type="project" value="UniProtKB-SubCell"/>
</dbReference>
<evidence type="ECO:0000256" key="12">
    <source>
        <dbReference type="RuleBase" id="RU000488"/>
    </source>
</evidence>
<dbReference type="InterPro" id="IPR051028">
    <property type="entry name" value="Mito_Solute_Carrier"/>
</dbReference>
<evidence type="ECO:0000256" key="3">
    <source>
        <dbReference type="ARBA" id="ARBA00022448"/>
    </source>
</evidence>
<keyword evidence="8" id="KW-1133">Transmembrane helix</keyword>
<reference evidence="13 14" key="1">
    <citation type="submission" date="2019-01" db="EMBL/GenBank/DDBJ databases">
        <title>Nuclear Genome Assembly of the Microalgal Biofuel strain Nannochloropsis salina CCMP1776.</title>
        <authorList>
            <person name="Hovde B."/>
        </authorList>
    </citation>
    <scope>NUCLEOTIDE SEQUENCE [LARGE SCALE GENOMIC DNA]</scope>
    <source>
        <strain evidence="13 14">CCMP1776</strain>
    </source>
</reference>
<name>A0A4D9D1R4_9STRA</name>
<dbReference type="InterPro" id="IPR002067">
    <property type="entry name" value="MCP"/>
</dbReference>
<keyword evidence="4 11" id="KW-0812">Transmembrane</keyword>
<comment type="caution">
    <text evidence="13">The sequence shown here is derived from an EMBL/GenBank/DDBJ whole genome shotgun (WGS) entry which is preliminary data.</text>
</comment>
<keyword evidence="6" id="KW-0999">Mitochondrion inner membrane</keyword>
<dbReference type="Pfam" id="PF00153">
    <property type="entry name" value="Mito_carr"/>
    <property type="match status" value="3"/>
</dbReference>
<feature type="repeat" description="Solcar" evidence="11">
    <location>
        <begin position="25"/>
        <end position="109"/>
    </location>
</feature>
<evidence type="ECO:0000313" key="13">
    <source>
        <dbReference type="EMBL" id="TFJ85492.1"/>
    </source>
</evidence>
<feature type="repeat" description="Solcar" evidence="11">
    <location>
        <begin position="117"/>
        <end position="201"/>
    </location>
</feature>
<evidence type="ECO:0000256" key="5">
    <source>
        <dbReference type="ARBA" id="ARBA00022737"/>
    </source>
</evidence>
<sequence>MSAVVAAPPASTEDVALDVKKAPKVPLAAKLVVGAVAGVVGTTCIFPIDMVKTRLQSGNAQYTGPISAASSILKNEGVAGFYRGLGPNLVGVTPEKAIKLAANDLIREALESPDGSLPLHKEMIAGAGAGLCQVVATNPMEIVKIRMQMQALLPPAERQSTMEVVRGLGLRGMYQGTTATLSRDIPFSLIFFPLYANLKKAFADPKTKENSIASLLGAGGLAGAMGSWAATPADVIKTRLQLAGGKEKYKDMQTCFRMVVKEEGVSALFKGSVPRMCVVAPLFGIALLSFEMQKNYMIKSGMLD</sequence>
<evidence type="ECO:0000256" key="2">
    <source>
        <dbReference type="ARBA" id="ARBA00006375"/>
    </source>
</evidence>
<dbReference type="PRINTS" id="PR00926">
    <property type="entry name" value="MITOCARRIER"/>
</dbReference>
<dbReference type="InterPro" id="IPR023395">
    <property type="entry name" value="MCP_dom_sf"/>
</dbReference>
<dbReference type="InterPro" id="IPR018108">
    <property type="entry name" value="MCP_transmembrane"/>
</dbReference>
<evidence type="ECO:0008006" key="15">
    <source>
        <dbReference type="Google" id="ProtNLM"/>
    </source>
</evidence>
<organism evidence="13 14">
    <name type="scientific">Nannochloropsis salina CCMP1776</name>
    <dbReference type="NCBI Taxonomy" id="1027361"/>
    <lineage>
        <taxon>Eukaryota</taxon>
        <taxon>Sar</taxon>
        <taxon>Stramenopiles</taxon>
        <taxon>Ochrophyta</taxon>
        <taxon>Eustigmatophyceae</taxon>
        <taxon>Eustigmatales</taxon>
        <taxon>Monodopsidaceae</taxon>
        <taxon>Microchloropsis</taxon>
        <taxon>Microchloropsis salina</taxon>
    </lineage>
</organism>
<comment type="subcellular location">
    <subcellularLocation>
        <location evidence="1">Mitochondrion inner membrane</location>
        <topology evidence="1">Multi-pass membrane protein</topology>
    </subcellularLocation>
</comment>
<evidence type="ECO:0000256" key="4">
    <source>
        <dbReference type="ARBA" id="ARBA00022692"/>
    </source>
</evidence>
<evidence type="ECO:0000256" key="9">
    <source>
        <dbReference type="ARBA" id="ARBA00023128"/>
    </source>
</evidence>
<dbReference type="OrthoDB" id="2161at2759"/>
<keyword evidence="10 11" id="KW-0472">Membrane</keyword>
<keyword evidence="5" id="KW-0677">Repeat</keyword>
<dbReference type="EMBL" id="SDOX01000011">
    <property type="protein sequence ID" value="TFJ85492.1"/>
    <property type="molecule type" value="Genomic_DNA"/>
</dbReference>
<keyword evidence="7" id="KW-0106">Calcium</keyword>
<dbReference type="Proteomes" id="UP000355283">
    <property type="component" value="Unassembled WGS sequence"/>
</dbReference>
<keyword evidence="14" id="KW-1185">Reference proteome</keyword>
<dbReference type="PANTHER" id="PTHR45678:SF9">
    <property type="entry name" value="CALCIUM-BINDING MITOCHONDRIAL CARRIER PROTEIN ARALAR1"/>
    <property type="match status" value="1"/>
</dbReference>
<dbReference type="PANTHER" id="PTHR45678">
    <property type="entry name" value="MITOCHONDRIAL 2-OXODICARBOXYLATE CARRIER 1-RELATED"/>
    <property type="match status" value="1"/>
</dbReference>
<proteinExistence type="inferred from homology"/>
<protein>
    <recommendedName>
        <fullName evidence="15">Mitochondrial carrier protein</fullName>
    </recommendedName>
</protein>
<gene>
    <name evidence="13" type="ORF">NSK_003002</name>
</gene>
<evidence type="ECO:0000313" key="14">
    <source>
        <dbReference type="Proteomes" id="UP000355283"/>
    </source>
</evidence>